<name>A0A397RWU8_9MOLU</name>
<dbReference type="InterPro" id="IPR059000">
    <property type="entry name" value="ATPase_P-type_domA"/>
</dbReference>
<feature type="transmembrane region" description="Helical" evidence="6">
    <location>
        <begin position="285"/>
        <end position="307"/>
    </location>
</feature>
<keyword evidence="9" id="KW-1185">Reference proteome</keyword>
<dbReference type="SFLD" id="SFLDS00003">
    <property type="entry name" value="Haloacid_Dehalogenase"/>
    <property type="match status" value="1"/>
</dbReference>
<dbReference type="InterPro" id="IPR023299">
    <property type="entry name" value="ATPase_P-typ_cyto_dom_N"/>
</dbReference>
<dbReference type="AlphaFoldDB" id="A0A397RWU8"/>
<dbReference type="PRINTS" id="PR00120">
    <property type="entry name" value="HATPASE"/>
</dbReference>
<feature type="transmembrane region" description="Helical" evidence="6">
    <location>
        <begin position="50"/>
        <end position="77"/>
    </location>
</feature>
<reference evidence="8 9" key="1">
    <citation type="submission" date="2018-08" db="EMBL/GenBank/DDBJ databases">
        <title>Genomic Encyclopedia of Archaeal and Bacterial Type Strains, Phase II (KMG-II): from individual species to whole genera.</title>
        <authorList>
            <person name="Goeker M."/>
        </authorList>
    </citation>
    <scope>NUCLEOTIDE SEQUENCE [LARGE SCALE GENOMIC DNA]</scope>
    <source>
        <strain evidence="8 9">ATCC 27112</strain>
    </source>
</reference>
<dbReference type="InterPro" id="IPR018303">
    <property type="entry name" value="ATPase_P-typ_P_site"/>
</dbReference>
<dbReference type="Gene3D" id="3.40.50.1000">
    <property type="entry name" value="HAD superfamily/HAD-like"/>
    <property type="match status" value="1"/>
</dbReference>
<dbReference type="InterPro" id="IPR001757">
    <property type="entry name" value="P_typ_ATPase"/>
</dbReference>
<dbReference type="Pfam" id="PF00122">
    <property type="entry name" value="E1-E2_ATPase"/>
    <property type="match status" value="1"/>
</dbReference>
<keyword evidence="2 6" id="KW-0812">Transmembrane</keyword>
<dbReference type="Pfam" id="PF00702">
    <property type="entry name" value="Hydrolase"/>
    <property type="match status" value="1"/>
</dbReference>
<dbReference type="Proteomes" id="UP000266506">
    <property type="component" value="Unassembled WGS sequence"/>
</dbReference>
<feature type="transmembrane region" description="Helical" evidence="6">
    <location>
        <begin position="623"/>
        <end position="644"/>
    </location>
</feature>
<comment type="subcellular location">
    <subcellularLocation>
        <location evidence="1">Membrane</location>
        <topology evidence="1">Multi-pass membrane protein</topology>
    </subcellularLocation>
</comment>
<evidence type="ECO:0000256" key="1">
    <source>
        <dbReference type="ARBA" id="ARBA00004141"/>
    </source>
</evidence>
<dbReference type="Gene3D" id="3.40.1110.10">
    <property type="entry name" value="Calcium-transporting ATPase, cytoplasmic domain N"/>
    <property type="match status" value="1"/>
</dbReference>
<gene>
    <name evidence="8" type="ORF">EI71_00865</name>
</gene>
<dbReference type="SUPFAM" id="SSF81665">
    <property type="entry name" value="Calcium ATPase, transmembrane domain M"/>
    <property type="match status" value="1"/>
</dbReference>
<dbReference type="RefSeq" id="WP_119016020.1">
    <property type="nucleotide sequence ID" value="NZ_QXEV01000007.1"/>
</dbReference>
<dbReference type="GO" id="GO:0005524">
    <property type="term" value="F:ATP binding"/>
    <property type="evidence" value="ECO:0007669"/>
    <property type="project" value="InterPro"/>
</dbReference>
<dbReference type="SFLD" id="SFLDG00002">
    <property type="entry name" value="C1.7:_P-type_atpase_like"/>
    <property type="match status" value="1"/>
</dbReference>
<evidence type="ECO:0000259" key="7">
    <source>
        <dbReference type="Pfam" id="PF00122"/>
    </source>
</evidence>
<proteinExistence type="predicted"/>
<sequence>MKRVKERMEIDRHMKDMNNGLNDDEVSLRIQGGYQNKSNKKLEKSTGEIIFHNTFTFFNIILLSIALSFLIFIILLLSMGRGDVVDSHFGFSKFGFLIPAIMNTCVGTYQEISSRKTIRKLRIVTKAKSRVIRMGKEIELNSEDIVIDDLVILAPGEMATADLKVLSGMVYVDESMLTGEADYILKKEGDTILGGSSIMVGDAKAQVIEVGDETYSSKLALKVKSEASHSSELMKDIDKIMKVLTIFLGVVAIVIFVTLIIRVKFQGSDRAIWDNMELSLSNPVAWARIMITAGSYGVSIIPSGLVLTTSVTMMISIASLTKKQTLVQELYSLENLSRADTICLDKTGTLTDGTMILEDVKAYCHLEDVVYHVQNLLGTSENKNSTAMALFNKFGENKDCKIKEIIPFSSQYKYSGIVYENDDRLFLGAPEYLLSKEDSRISIVDRMAKQGKRVIALKLNDDLLCFFIIRDHIRESAKGTLNFFRENNVNVKVISGDNPVTVSKIASDCGISNSDKYISLEGVSLEDIDNYAEEYTVFGRVSPEQKEALVMALQKKNHKVAMTGDGVNDILALRRADSSISFANATEAAKSVSDVILLDNDFSHLKEVVGEGRRVINNVQKTAILFLMKSIAIILLAFFTIPLAKGQMWFTIESSYLLEATVIGTGGFFISISEGSREPFKGSFIRNINMKAILAGLLAAIAIVIPIVCYTIPTYFHKAPIIKAENIRTMITVLLTMAGYVVLLTLCLPFKGQQAFAFLITLVPGLILAFALPTSYIGGNSTGADMFISKEGSLYNSQFFHELFQPWNASVIQNFTSDFKNYIVLGLFFIIMFPVFGQLFKALDIYINNSYDKELTKEQIQMTRDNLFHRQKENG</sequence>
<feature type="transmembrane region" description="Helical" evidence="6">
    <location>
        <begin position="243"/>
        <end position="265"/>
    </location>
</feature>
<evidence type="ECO:0000313" key="9">
    <source>
        <dbReference type="Proteomes" id="UP000266506"/>
    </source>
</evidence>
<evidence type="ECO:0000256" key="4">
    <source>
        <dbReference type="ARBA" id="ARBA00022989"/>
    </source>
</evidence>
<dbReference type="InParanoid" id="A0A397RWU8"/>
<dbReference type="SUPFAM" id="SSF81660">
    <property type="entry name" value="Metal cation-transporting ATPase, ATP-binding domain N"/>
    <property type="match status" value="1"/>
</dbReference>
<keyword evidence="5 6" id="KW-0472">Membrane</keyword>
<dbReference type="InterPro" id="IPR008250">
    <property type="entry name" value="ATPase_P-typ_transduc_dom_A_sf"/>
</dbReference>
<feature type="transmembrane region" description="Helical" evidence="6">
    <location>
        <begin position="656"/>
        <end position="672"/>
    </location>
</feature>
<feature type="domain" description="P-type ATPase A" evidence="7">
    <location>
        <begin position="125"/>
        <end position="222"/>
    </location>
</feature>
<organism evidence="8 9">
    <name type="scientific">Anaeroplasma bactoclasticum</name>
    <dbReference type="NCBI Taxonomy" id="2088"/>
    <lineage>
        <taxon>Bacteria</taxon>
        <taxon>Bacillati</taxon>
        <taxon>Mycoplasmatota</taxon>
        <taxon>Mollicutes</taxon>
        <taxon>Anaeroplasmatales</taxon>
        <taxon>Anaeroplasmataceae</taxon>
        <taxon>Anaeroplasma</taxon>
    </lineage>
</organism>
<evidence type="ECO:0000256" key="2">
    <source>
        <dbReference type="ARBA" id="ARBA00022692"/>
    </source>
</evidence>
<evidence type="ECO:0000313" key="8">
    <source>
        <dbReference type="EMBL" id="RIA77712.1"/>
    </source>
</evidence>
<feature type="transmembrane region" description="Helical" evidence="6">
    <location>
        <begin position="89"/>
        <end position="109"/>
    </location>
</feature>
<keyword evidence="3" id="KW-1278">Translocase</keyword>
<accession>A0A397RWU8</accession>
<dbReference type="PROSITE" id="PS00154">
    <property type="entry name" value="ATPASE_E1_E2"/>
    <property type="match status" value="1"/>
</dbReference>
<dbReference type="NCBIfam" id="TIGR01494">
    <property type="entry name" value="ATPase_P-type"/>
    <property type="match status" value="2"/>
</dbReference>
<feature type="transmembrane region" description="Helical" evidence="6">
    <location>
        <begin position="693"/>
        <end position="715"/>
    </location>
</feature>
<dbReference type="GO" id="GO:0016887">
    <property type="term" value="F:ATP hydrolysis activity"/>
    <property type="evidence" value="ECO:0007669"/>
    <property type="project" value="InterPro"/>
</dbReference>
<dbReference type="PANTHER" id="PTHR42861">
    <property type="entry name" value="CALCIUM-TRANSPORTING ATPASE"/>
    <property type="match status" value="1"/>
</dbReference>
<dbReference type="GO" id="GO:0016020">
    <property type="term" value="C:membrane"/>
    <property type="evidence" value="ECO:0007669"/>
    <property type="project" value="UniProtKB-SubCell"/>
</dbReference>
<dbReference type="InterPro" id="IPR023298">
    <property type="entry name" value="ATPase_P-typ_TM_dom_sf"/>
</dbReference>
<feature type="transmembrane region" description="Helical" evidence="6">
    <location>
        <begin position="822"/>
        <end position="840"/>
    </location>
</feature>
<feature type="transmembrane region" description="Helical" evidence="6">
    <location>
        <begin position="727"/>
        <end position="748"/>
    </location>
</feature>
<dbReference type="Gene3D" id="2.70.150.10">
    <property type="entry name" value="Calcium-transporting ATPase, cytoplasmic transduction domain A"/>
    <property type="match status" value="1"/>
</dbReference>
<dbReference type="Gene3D" id="1.20.1110.10">
    <property type="entry name" value="Calcium-transporting ATPase, transmembrane domain"/>
    <property type="match status" value="1"/>
</dbReference>
<feature type="transmembrane region" description="Helical" evidence="6">
    <location>
        <begin position="755"/>
        <end position="777"/>
    </location>
</feature>
<dbReference type="SUPFAM" id="SSF81653">
    <property type="entry name" value="Calcium ATPase, transduction domain A"/>
    <property type="match status" value="1"/>
</dbReference>
<evidence type="ECO:0000256" key="3">
    <source>
        <dbReference type="ARBA" id="ARBA00022967"/>
    </source>
</evidence>
<evidence type="ECO:0000256" key="5">
    <source>
        <dbReference type="ARBA" id="ARBA00023136"/>
    </source>
</evidence>
<dbReference type="EMBL" id="QXEV01000007">
    <property type="protein sequence ID" value="RIA77712.1"/>
    <property type="molecule type" value="Genomic_DNA"/>
</dbReference>
<keyword evidence="4 6" id="KW-1133">Transmembrane helix</keyword>
<comment type="caution">
    <text evidence="8">The sequence shown here is derived from an EMBL/GenBank/DDBJ whole genome shotgun (WGS) entry which is preliminary data.</text>
</comment>
<dbReference type="InterPro" id="IPR044492">
    <property type="entry name" value="P_typ_ATPase_HD_dom"/>
</dbReference>
<dbReference type="InterPro" id="IPR036412">
    <property type="entry name" value="HAD-like_sf"/>
</dbReference>
<protein>
    <submittedName>
        <fullName evidence="8">Cation-transporting ATPase E</fullName>
    </submittedName>
</protein>
<dbReference type="OrthoDB" id="9813266at2"/>
<evidence type="ECO:0000256" key="6">
    <source>
        <dbReference type="SAM" id="Phobius"/>
    </source>
</evidence>
<dbReference type="PRINTS" id="PR00119">
    <property type="entry name" value="CATATPASE"/>
</dbReference>
<dbReference type="SFLD" id="SFLDF00027">
    <property type="entry name" value="p-type_atpase"/>
    <property type="match status" value="1"/>
</dbReference>
<dbReference type="InterPro" id="IPR023214">
    <property type="entry name" value="HAD_sf"/>
</dbReference>
<dbReference type="SUPFAM" id="SSF56784">
    <property type="entry name" value="HAD-like"/>
    <property type="match status" value="1"/>
</dbReference>